<gene>
    <name evidence="1" type="ORF">L1987_61359</name>
</gene>
<evidence type="ECO:0000313" key="1">
    <source>
        <dbReference type="EMBL" id="KAI3743648.1"/>
    </source>
</evidence>
<dbReference type="EMBL" id="CM042037">
    <property type="protein sequence ID" value="KAI3743648.1"/>
    <property type="molecule type" value="Genomic_DNA"/>
</dbReference>
<reference evidence="2" key="1">
    <citation type="journal article" date="2022" name="Mol. Ecol. Resour.">
        <title>The genomes of chicory, endive, great burdock and yacon provide insights into Asteraceae palaeo-polyploidization history and plant inulin production.</title>
        <authorList>
            <person name="Fan W."/>
            <person name="Wang S."/>
            <person name="Wang H."/>
            <person name="Wang A."/>
            <person name="Jiang F."/>
            <person name="Liu H."/>
            <person name="Zhao H."/>
            <person name="Xu D."/>
            <person name="Zhang Y."/>
        </authorList>
    </citation>
    <scope>NUCLEOTIDE SEQUENCE [LARGE SCALE GENOMIC DNA]</scope>
    <source>
        <strain evidence="2">cv. Yunnan</strain>
    </source>
</reference>
<name>A0ACB9DAH7_9ASTR</name>
<sequence length="179" mass="19664">MCPTLSPSADLRSAFDILDVDRDGKISHGDLKIFYADAGDETIGTMMTVADLNKDGYVEYDEFEKVVRSNSSGVMEDLFHEMDRDRDGKVGHGDLKSYLSSAGIQVNDDDIKAMVRLGGGEDAELCVQSCFLSSAYVWPSSSTMLSGRDLDINLVELGNDTVKEDDRGVLLEGEKPYFI</sequence>
<accession>A0ACB9DAH7</accession>
<proteinExistence type="predicted"/>
<evidence type="ECO:0000313" key="2">
    <source>
        <dbReference type="Proteomes" id="UP001056120"/>
    </source>
</evidence>
<dbReference type="Proteomes" id="UP001056120">
    <property type="component" value="Linkage Group LG20"/>
</dbReference>
<keyword evidence="2" id="KW-1185">Reference proteome</keyword>
<protein>
    <submittedName>
        <fullName evidence="1">Uncharacterized protein</fullName>
    </submittedName>
</protein>
<comment type="caution">
    <text evidence="1">The sequence shown here is derived from an EMBL/GenBank/DDBJ whole genome shotgun (WGS) entry which is preliminary data.</text>
</comment>
<organism evidence="1 2">
    <name type="scientific">Smallanthus sonchifolius</name>
    <dbReference type="NCBI Taxonomy" id="185202"/>
    <lineage>
        <taxon>Eukaryota</taxon>
        <taxon>Viridiplantae</taxon>
        <taxon>Streptophyta</taxon>
        <taxon>Embryophyta</taxon>
        <taxon>Tracheophyta</taxon>
        <taxon>Spermatophyta</taxon>
        <taxon>Magnoliopsida</taxon>
        <taxon>eudicotyledons</taxon>
        <taxon>Gunneridae</taxon>
        <taxon>Pentapetalae</taxon>
        <taxon>asterids</taxon>
        <taxon>campanulids</taxon>
        <taxon>Asterales</taxon>
        <taxon>Asteraceae</taxon>
        <taxon>Asteroideae</taxon>
        <taxon>Heliantheae alliance</taxon>
        <taxon>Millerieae</taxon>
        <taxon>Smallanthus</taxon>
    </lineage>
</organism>
<reference evidence="1 2" key="2">
    <citation type="journal article" date="2022" name="Mol. Ecol. Resour.">
        <title>The genomes of chicory, endive, great burdock and yacon provide insights into Asteraceae paleo-polyploidization history and plant inulin production.</title>
        <authorList>
            <person name="Fan W."/>
            <person name="Wang S."/>
            <person name="Wang H."/>
            <person name="Wang A."/>
            <person name="Jiang F."/>
            <person name="Liu H."/>
            <person name="Zhao H."/>
            <person name="Xu D."/>
            <person name="Zhang Y."/>
        </authorList>
    </citation>
    <scope>NUCLEOTIDE SEQUENCE [LARGE SCALE GENOMIC DNA]</scope>
    <source>
        <strain evidence="2">cv. Yunnan</strain>
        <tissue evidence="1">Leaves</tissue>
    </source>
</reference>